<dbReference type="CDD" id="cd11326">
    <property type="entry name" value="AmyAc_Glg_debranch"/>
    <property type="match status" value="1"/>
</dbReference>
<sequence length="767" mass="84305">MQVWPGQAYPLGAAYDGTGTNFAVLSEAADRVELCLLDDGGRETRVELREHDGHVRHAYLPGVAPGQRYGFRVHGPWDPARGLRCNPAKLLLDPYAKAMSGSVEWHEAVYGHRFGEPEARNDLDSAPYTMTSVVVDPYFDWGDDRPPGTGYEDTLVYEAHVKGLTMLHPEVPPELRGTYAALGHPAVTSHLRRLGVTALELMPVHQSVTDHRLADAGLANYWGYNTIGFLAPHNGYSSSGELGGQVTEFKRAVRALHEAGIEVLLDVVYNHTAEGSHLGPTLSFRGLDNPSYYRLSDDPRYYTDTTGTGNSLLMRSPHVLRLIMDSLRYWVTEMHVDGFRFDLAATLARQFDGVDRRSSFFDLVRQDPVVSRVKLIAEPWDVGEDGYQAGNFPPPWSEWNGRYRDAVRDLWRGQPGTLPEFASRLTGSSDLFRHGRRPLASVNFVTCHDGLTLHDLVSYDGKHNEANGEDGRDGESHNRSWNCGIEGPTGDPDVLRLRRRQMRNLIATLMLSQGVPMLSHGDEFGRTQYGNNNAYCHDGELTWVHWPSAEGGDAAEDGDGGREGAAALSGSQLRPEGELFTFVCELAALRREHPVFRRRRFFRGPGEAATIGGKDQAEDRLPPGIGWFTPEGRPMTTADWHDEHARSLAVLLDGDAISEPGPRGEPVTDDSFLLLFNAAAAPVEFTVPLAPVRSGPPEGGWDGGWDGRSWQLVVDTADEVPPSAQQGRKRKAAAGERITLSGRSLVVLRSFRDVGAAPAKAAGSARA</sequence>
<dbReference type="SUPFAM" id="SSF51445">
    <property type="entry name" value="(Trans)glycosidases"/>
    <property type="match status" value="1"/>
</dbReference>
<dbReference type="SUPFAM" id="SSF51011">
    <property type="entry name" value="Glycosyl hydrolase domain"/>
    <property type="match status" value="1"/>
</dbReference>
<dbReference type="InterPro" id="IPR004193">
    <property type="entry name" value="Glyco_hydro_13_N"/>
</dbReference>
<dbReference type="InterPro" id="IPR013780">
    <property type="entry name" value="Glyco_hydro_b"/>
</dbReference>
<dbReference type="InterPro" id="IPR006047">
    <property type="entry name" value="GH13_cat_dom"/>
</dbReference>
<evidence type="ECO:0000313" key="7">
    <source>
        <dbReference type="Proteomes" id="UP001166784"/>
    </source>
</evidence>
<evidence type="ECO:0000313" key="6">
    <source>
        <dbReference type="EMBL" id="MCH6163224.1"/>
    </source>
</evidence>
<proteinExistence type="inferred from homology"/>
<comment type="caution">
    <text evidence="6">The sequence shown here is derived from an EMBL/GenBank/DDBJ whole genome shotgun (WGS) entry which is preliminary data.</text>
</comment>
<dbReference type="PANTHER" id="PTHR43002">
    <property type="entry name" value="GLYCOGEN DEBRANCHING ENZYME"/>
    <property type="match status" value="1"/>
</dbReference>
<reference evidence="6" key="1">
    <citation type="submission" date="2022-03" db="EMBL/GenBank/DDBJ databases">
        <authorList>
            <person name="Santos J.D.N."/>
            <person name="Kallscheuer N."/>
            <person name="Jogler C."/>
            <person name="Lage O.M."/>
        </authorList>
    </citation>
    <scope>NUCLEOTIDE SEQUENCE</scope>
    <source>
        <strain evidence="6">M600PL45_2</strain>
    </source>
</reference>
<comment type="similarity">
    <text evidence="1">Belongs to the glycosyl hydrolase 13 family.</text>
</comment>
<protein>
    <submittedName>
        <fullName evidence="6">Glycogen debranching protein GlgX</fullName>
    </submittedName>
</protein>
<evidence type="ECO:0000256" key="1">
    <source>
        <dbReference type="ARBA" id="ARBA00008061"/>
    </source>
</evidence>
<organism evidence="6 7">
    <name type="scientific">Streptomyces marispadix</name>
    <dbReference type="NCBI Taxonomy" id="2922868"/>
    <lineage>
        <taxon>Bacteria</taxon>
        <taxon>Bacillati</taxon>
        <taxon>Actinomycetota</taxon>
        <taxon>Actinomycetes</taxon>
        <taxon>Kitasatosporales</taxon>
        <taxon>Streptomycetaceae</taxon>
        <taxon>Streptomyces</taxon>
    </lineage>
</organism>
<evidence type="ECO:0000259" key="5">
    <source>
        <dbReference type="SMART" id="SM00642"/>
    </source>
</evidence>
<evidence type="ECO:0000256" key="3">
    <source>
        <dbReference type="ARBA" id="ARBA00023295"/>
    </source>
</evidence>
<dbReference type="Pfam" id="PF02922">
    <property type="entry name" value="CBM_48"/>
    <property type="match status" value="1"/>
</dbReference>
<dbReference type="EMBL" id="JAKWJU010000002">
    <property type="protein sequence ID" value="MCH6163224.1"/>
    <property type="molecule type" value="Genomic_DNA"/>
</dbReference>
<dbReference type="InterPro" id="IPR044505">
    <property type="entry name" value="GlgX_Isoamylase_N_E_set"/>
</dbReference>
<dbReference type="InterPro" id="IPR014756">
    <property type="entry name" value="Ig_E-set"/>
</dbReference>
<dbReference type="InterPro" id="IPR013783">
    <property type="entry name" value="Ig-like_fold"/>
</dbReference>
<dbReference type="SUPFAM" id="SSF81296">
    <property type="entry name" value="E set domains"/>
    <property type="match status" value="1"/>
</dbReference>
<evidence type="ECO:0000256" key="2">
    <source>
        <dbReference type="ARBA" id="ARBA00022801"/>
    </source>
</evidence>
<dbReference type="InterPro" id="IPR017853">
    <property type="entry name" value="GH"/>
</dbReference>
<dbReference type="Proteomes" id="UP001166784">
    <property type="component" value="Unassembled WGS sequence"/>
</dbReference>
<feature type="region of interest" description="Disordered" evidence="4">
    <location>
        <begin position="548"/>
        <end position="570"/>
    </location>
</feature>
<accession>A0ABS9T3W6</accession>
<dbReference type="RefSeq" id="WP_241062055.1">
    <property type="nucleotide sequence ID" value="NZ_JAKWJU010000002.1"/>
</dbReference>
<reference evidence="6" key="2">
    <citation type="journal article" date="2023" name="Int. J. Syst. Evol. Microbiol.">
        <title>Streptomyces marispadix sp. nov., isolated from marine beach sediment of the Northern Coast of Portugal.</title>
        <authorList>
            <person name="dos Santos J.D.N."/>
            <person name="Vitorino I.R."/>
            <person name="Kallscheuer N."/>
            <person name="Srivastava A."/>
            <person name="Krautwurst S."/>
            <person name="Marz M."/>
            <person name="Jogler C."/>
            <person name="Lobo Da Cunha A."/>
            <person name="Catita J."/>
            <person name="Goncalves H."/>
            <person name="Gonzalez I."/>
            <person name="Reyes F."/>
            <person name="Lage O.M."/>
        </authorList>
    </citation>
    <scope>NUCLEOTIDE SEQUENCE</scope>
    <source>
        <strain evidence="6">M600PL45_2</strain>
    </source>
</reference>
<dbReference type="Gene3D" id="3.20.20.80">
    <property type="entry name" value="Glycosidases"/>
    <property type="match status" value="1"/>
</dbReference>
<dbReference type="InterPro" id="IPR011837">
    <property type="entry name" value="Glycogen_debranch_GlgX"/>
</dbReference>
<dbReference type="NCBIfam" id="TIGR02100">
    <property type="entry name" value="glgX_debranch"/>
    <property type="match status" value="1"/>
</dbReference>
<feature type="compositionally biased region" description="Basic and acidic residues" evidence="4">
    <location>
        <begin position="464"/>
        <end position="478"/>
    </location>
</feature>
<keyword evidence="3" id="KW-0326">Glycosidase</keyword>
<dbReference type="CDD" id="cd02856">
    <property type="entry name" value="E_set_GDE_Isoamylase_N"/>
    <property type="match status" value="1"/>
</dbReference>
<feature type="domain" description="Glycosyl hydrolase family 13 catalytic" evidence="5">
    <location>
        <begin position="132"/>
        <end position="562"/>
    </location>
</feature>
<dbReference type="Gene3D" id="2.60.40.10">
    <property type="entry name" value="Immunoglobulins"/>
    <property type="match status" value="1"/>
</dbReference>
<keyword evidence="7" id="KW-1185">Reference proteome</keyword>
<evidence type="ECO:0000256" key="4">
    <source>
        <dbReference type="SAM" id="MobiDB-lite"/>
    </source>
</evidence>
<dbReference type="SMART" id="SM00642">
    <property type="entry name" value="Aamy"/>
    <property type="match status" value="1"/>
</dbReference>
<keyword evidence="2" id="KW-0378">Hydrolase</keyword>
<feature type="region of interest" description="Disordered" evidence="4">
    <location>
        <begin position="464"/>
        <end position="485"/>
    </location>
</feature>
<name>A0ABS9T3W6_9ACTN</name>
<gene>
    <name evidence="6" type="primary">glgX</name>
    <name evidence="6" type="ORF">MMA15_23385</name>
</gene>
<dbReference type="Gene3D" id="2.60.40.1180">
    <property type="entry name" value="Golgi alpha-mannosidase II"/>
    <property type="match status" value="1"/>
</dbReference>